<dbReference type="InterPro" id="IPR003593">
    <property type="entry name" value="AAA+_ATPase"/>
</dbReference>
<dbReference type="Gene3D" id="3.40.50.300">
    <property type="entry name" value="P-loop containing nucleotide triphosphate hydrolases"/>
    <property type="match status" value="1"/>
</dbReference>
<dbReference type="InterPro" id="IPR027417">
    <property type="entry name" value="P-loop_NTPase"/>
</dbReference>
<organism evidence="5">
    <name type="scientific">Thermofilum pendens</name>
    <dbReference type="NCBI Taxonomy" id="2269"/>
    <lineage>
        <taxon>Archaea</taxon>
        <taxon>Thermoproteota</taxon>
        <taxon>Thermoprotei</taxon>
        <taxon>Thermofilales</taxon>
        <taxon>Thermofilaceae</taxon>
        <taxon>Thermofilum</taxon>
    </lineage>
</organism>
<comment type="caution">
    <text evidence="5">The sequence shown here is derived from an EMBL/GenBank/DDBJ whole genome shotgun (WGS) entry which is preliminary data.</text>
</comment>
<dbReference type="GO" id="GO:0005886">
    <property type="term" value="C:plasma membrane"/>
    <property type="evidence" value="ECO:0007669"/>
    <property type="project" value="TreeGrafter"/>
</dbReference>
<evidence type="ECO:0000256" key="1">
    <source>
        <dbReference type="ARBA" id="ARBA00022448"/>
    </source>
</evidence>
<keyword evidence="3 5" id="KW-0067">ATP-binding</keyword>
<evidence type="ECO:0000256" key="3">
    <source>
        <dbReference type="ARBA" id="ARBA00022840"/>
    </source>
</evidence>
<dbReference type="PROSITE" id="PS00211">
    <property type="entry name" value="ABC_TRANSPORTER_1"/>
    <property type="match status" value="1"/>
</dbReference>
<keyword evidence="2" id="KW-0547">Nucleotide-binding</keyword>
<dbReference type="CDD" id="cd03219">
    <property type="entry name" value="ABC_Mj1267_LivG_branched"/>
    <property type="match status" value="1"/>
</dbReference>
<dbReference type="PANTHER" id="PTHR45772:SF9">
    <property type="entry name" value="CONSERVED COMPONENT OF ABC TRANSPORTER FOR NATURAL AMINO ACIDS"/>
    <property type="match status" value="1"/>
</dbReference>
<evidence type="ECO:0000256" key="2">
    <source>
        <dbReference type="ARBA" id="ARBA00022741"/>
    </source>
</evidence>
<proteinExistence type="predicted"/>
<dbReference type="InterPro" id="IPR051120">
    <property type="entry name" value="ABC_AA/LPS_Transport"/>
</dbReference>
<reference evidence="5" key="1">
    <citation type="journal article" date="2020" name="mSystems">
        <title>Genome- and Community-Level Interaction Insights into Carbon Utilization and Element Cycling Functions of Hydrothermarchaeota in Hydrothermal Sediment.</title>
        <authorList>
            <person name="Zhou Z."/>
            <person name="Liu Y."/>
            <person name="Xu W."/>
            <person name="Pan J."/>
            <person name="Luo Z.H."/>
            <person name="Li M."/>
        </authorList>
    </citation>
    <scope>NUCLEOTIDE SEQUENCE</scope>
    <source>
        <strain evidence="5">SpSt-649</strain>
    </source>
</reference>
<dbReference type="GO" id="GO:0016887">
    <property type="term" value="F:ATP hydrolysis activity"/>
    <property type="evidence" value="ECO:0007669"/>
    <property type="project" value="InterPro"/>
</dbReference>
<dbReference type="InterPro" id="IPR017871">
    <property type="entry name" value="ABC_transporter-like_CS"/>
</dbReference>
<dbReference type="InterPro" id="IPR003439">
    <property type="entry name" value="ABC_transporter-like_ATP-bd"/>
</dbReference>
<dbReference type="GO" id="GO:0005524">
    <property type="term" value="F:ATP binding"/>
    <property type="evidence" value="ECO:0007669"/>
    <property type="project" value="UniProtKB-KW"/>
</dbReference>
<dbReference type="InterPro" id="IPR032823">
    <property type="entry name" value="BCA_ABC_TP_C"/>
</dbReference>
<dbReference type="Pfam" id="PF00005">
    <property type="entry name" value="ABC_tran"/>
    <property type="match status" value="1"/>
</dbReference>
<sequence>MRGPLLEALQVSKSFGGFRVLENVSTSVSRGRLTLLAGPNGSGKTTLLNILSGVLSPDGGRVLFKGIDVTELPPHERFRLGLARSFQTPLPFRSLSVLENLLVPLRFYEEEKPLNMLLSRSWIREEEEALERAWKILDLVGLGEVWDKPAGKLSGGQMKLLELARALMGEPDVLLLDEPLAGVNPSLARRIMSSLRRLAGEGLGVLFVEHRLDIALSYADYVYVLHRGVVIAEGSPQEVVGSPRVLSAYLAAG</sequence>
<dbReference type="AlphaFoldDB" id="A0A7C4HAS9"/>
<dbReference type="EMBL" id="DTBQ01000141">
    <property type="protein sequence ID" value="HGM47088.1"/>
    <property type="molecule type" value="Genomic_DNA"/>
</dbReference>
<dbReference type="PROSITE" id="PS50893">
    <property type="entry name" value="ABC_TRANSPORTER_2"/>
    <property type="match status" value="1"/>
</dbReference>
<feature type="domain" description="ABC transporter" evidence="4">
    <location>
        <begin position="6"/>
        <end position="252"/>
    </location>
</feature>
<dbReference type="PANTHER" id="PTHR45772">
    <property type="entry name" value="CONSERVED COMPONENT OF ABC TRANSPORTER FOR NATURAL AMINO ACIDS-RELATED"/>
    <property type="match status" value="1"/>
</dbReference>
<keyword evidence="1" id="KW-0813">Transport</keyword>
<dbReference type="Pfam" id="PF12399">
    <property type="entry name" value="BCA_ABC_TP_C"/>
    <property type="match status" value="1"/>
</dbReference>
<gene>
    <name evidence="5" type="ORF">ENU21_05000</name>
</gene>
<dbReference type="SMART" id="SM00382">
    <property type="entry name" value="AAA"/>
    <property type="match status" value="1"/>
</dbReference>
<evidence type="ECO:0000313" key="5">
    <source>
        <dbReference type="EMBL" id="HGM47088.1"/>
    </source>
</evidence>
<name>A0A7C4HAS9_THEPE</name>
<protein>
    <submittedName>
        <fullName evidence="5">ABC transporter ATP-binding protein</fullName>
    </submittedName>
</protein>
<accession>A0A7C4HAS9</accession>
<evidence type="ECO:0000259" key="4">
    <source>
        <dbReference type="PROSITE" id="PS50893"/>
    </source>
</evidence>
<dbReference type="SUPFAM" id="SSF52540">
    <property type="entry name" value="P-loop containing nucleoside triphosphate hydrolases"/>
    <property type="match status" value="1"/>
</dbReference>